<accession>K1QVD3</accession>
<dbReference type="PANTHER" id="PTHR14187">
    <property type="entry name" value="ALPHA KINASE/ELONGATION FACTOR 2 KINASE"/>
    <property type="match status" value="1"/>
</dbReference>
<dbReference type="AlphaFoldDB" id="K1QVD3"/>
<reference evidence="1" key="1">
    <citation type="journal article" date="2012" name="Nature">
        <title>The oyster genome reveals stress adaptation and complexity of shell formation.</title>
        <authorList>
            <person name="Zhang G."/>
            <person name="Fang X."/>
            <person name="Guo X."/>
            <person name="Li L."/>
            <person name="Luo R."/>
            <person name="Xu F."/>
            <person name="Yang P."/>
            <person name="Zhang L."/>
            <person name="Wang X."/>
            <person name="Qi H."/>
            <person name="Xiong Z."/>
            <person name="Que H."/>
            <person name="Xie Y."/>
            <person name="Holland P.W."/>
            <person name="Paps J."/>
            <person name="Zhu Y."/>
            <person name="Wu F."/>
            <person name="Chen Y."/>
            <person name="Wang J."/>
            <person name="Peng C."/>
            <person name="Meng J."/>
            <person name="Yang L."/>
            <person name="Liu J."/>
            <person name="Wen B."/>
            <person name="Zhang N."/>
            <person name="Huang Z."/>
            <person name="Zhu Q."/>
            <person name="Feng Y."/>
            <person name="Mount A."/>
            <person name="Hedgecock D."/>
            <person name="Xu Z."/>
            <person name="Liu Y."/>
            <person name="Domazet-Loso T."/>
            <person name="Du Y."/>
            <person name="Sun X."/>
            <person name="Zhang S."/>
            <person name="Liu B."/>
            <person name="Cheng P."/>
            <person name="Jiang X."/>
            <person name="Li J."/>
            <person name="Fan D."/>
            <person name="Wang W."/>
            <person name="Fu W."/>
            <person name="Wang T."/>
            <person name="Wang B."/>
            <person name="Zhang J."/>
            <person name="Peng Z."/>
            <person name="Li Y."/>
            <person name="Li N."/>
            <person name="Wang J."/>
            <person name="Chen M."/>
            <person name="He Y."/>
            <person name="Tan F."/>
            <person name="Song X."/>
            <person name="Zheng Q."/>
            <person name="Huang R."/>
            <person name="Yang H."/>
            <person name="Du X."/>
            <person name="Chen L."/>
            <person name="Yang M."/>
            <person name="Gaffney P.M."/>
            <person name="Wang S."/>
            <person name="Luo L."/>
            <person name="She Z."/>
            <person name="Ming Y."/>
            <person name="Huang W."/>
            <person name="Zhang S."/>
            <person name="Huang B."/>
            <person name="Zhang Y."/>
            <person name="Qu T."/>
            <person name="Ni P."/>
            <person name="Miao G."/>
            <person name="Wang J."/>
            <person name="Wang Q."/>
            <person name="Steinberg C.E."/>
            <person name="Wang H."/>
            <person name="Li N."/>
            <person name="Qian L."/>
            <person name="Zhang G."/>
            <person name="Li Y."/>
            <person name="Yang H."/>
            <person name="Liu X."/>
            <person name="Wang J."/>
            <person name="Yin Y."/>
            <person name="Wang J."/>
        </authorList>
    </citation>
    <scope>NUCLEOTIDE SEQUENCE [LARGE SCALE GENOMIC DNA]</scope>
    <source>
        <strain evidence="1">05x7-T-G4-1.051#20</strain>
    </source>
</reference>
<protein>
    <submittedName>
        <fullName evidence="1">Heat shock 70 kDa protein 12A</fullName>
    </submittedName>
</protein>
<name>K1QVD3_MAGGI</name>
<dbReference type="InParanoid" id="K1QVD3"/>
<gene>
    <name evidence="1" type="ORF">CGI_10026517</name>
</gene>
<dbReference type="PANTHER" id="PTHR14187:SF5">
    <property type="entry name" value="HEAT SHOCK 70 KDA PROTEIN 12A"/>
    <property type="match status" value="1"/>
</dbReference>
<organism evidence="1">
    <name type="scientific">Magallana gigas</name>
    <name type="common">Pacific oyster</name>
    <name type="synonym">Crassostrea gigas</name>
    <dbReference type="NCBI Taxonomy" id="29159"/>
    <lineage>
        <taxon>Eukaryota</taxon>
        <taxon>Metazoa</taxon>
        <taxon>Spiralia</taxon>
        <taxon>Lophotrochozoa</taxon>
        <taxon>Mollusca</taxon>
        <taxon>Bivalvia</taxon>
        <taxon>Autobranchia</taxon>
        <taxon>Pteriomorphia</taxon>
        <taxon>Ostreida</taxon>
        <taxon>Ostreoidea</taxon>
        <taxon>Ostreidae</taxon>
        <taxon>Magallana</taxon>
    </lineage>
</organism>
<proteinExistence type="predicted"/>
<dbReference type="EMBL" id="JH818113">
    <property type="protein sequence ID" value="EKC40832.1"/>
    <property type="molecule type" value="Genomic_DNA"/>
</dbReference>
<dbReference type="Gene3D" id="3.30.420.40">
    <property type="match status" value="1"/>
</dbReference>
<sequence>MEAMKVFSAAIGYLKDHILTTCKKQFTDIQQSDIMWVLTVPAIWTDSLKQFMREAAEKVYISLMHPFFMLNSKKVGICDDKLMIALEPEATSLYCMHQPIQKDTENSTFGVFKSGAKYMVVDAGDVMEYTACRSTLHQGLVSPSAVCVHLSTPKSVPLLPSTAYEALKNCVKGDDGLYQLNCDYEVGDEYGAPDPPFFIHIGDTWRQCTCMVYGDRERSTLETHYIVL</sequence>
<dbReference type="HOGENOM" id="CLU_1215797_0_0_1"/>
<keyword evidence="1" id="KW-0346">Stress response</keyword>
<evidence type="ECO:0000313" key="1">
    <source>
        <dbReference type="EMBL" id="EKC40832.1"/>
    </source>
</evidence>